<dbReference type="OrthoDB" id="7051771at2"/>
<keyword evidence="5 8" id="KW-1133">Transmembrane helix</keyword>
<comment type="subcellular location">
    <subcellularLocation>
        <location evidence="1">Cell membrane</location>
        <topology evidence="1">Multi-pass membrane protein</topology>
    </subcellularLocation>
</comment>
<evidence type="ECO:0000256" key="6">
    <source>
        <dbReference type="ARBA" id="ARBA00023136"/>
    </source>
</evidence>
<feature type="transmembrane region" description="Helical" evidence="8">
    <location>
        <begin position="207"/>
        <end position="228"/>
    </location>
</feature>
<dbReference type="RefSeq" id="WP_063935851.1">
    <property type="nucleotide sequence ID" value="NZ_AYXG01000004.1"/>
</dbReference>
<feature type="transmembrane region" description="Helical" evidence="8">
    <location>
        <begin position="373"/>
        <end position="393"/>
    </location>
</feature>
<dbReference type="AlphaFoldDB" id="W7IUM0"/>
<evidence type="ECO:0000256" key="5">
    <source>
        <dbReference type="ARBA" id="ARBA00022989"/>
    </source>
</evidence>
<keyword evidence="6 8" id="KW-0472">Membrane</keyword>
<evidence type="ECO:0000313" key="10">
    <source>
        <dbReference type="EMBL" id="EWC64615.1"/>
    </source>
</evidence>
<dbReference type="InterPro" id="IPR050545">
    <property type="entry name" value="Mycobact_MmpL"/>
</dbReference>
<protein>
    <submittedName>
        <fullName evidence="10">Putative integral membrane protein</fullName>
    </submittedName>
</protein>
<evidence type="ECO:0000256" key="2">
    <source>
        <dbReference type="ARBA" id="ARBA00010157"/>
    </source>
</evidence>
<keyword evidence="11" id="KW-1185">Reference proteome</keyword>
<feature type="domain" description="Membrane transport protein MMPL" evidence="9">
    <location>
        <begin position="489"/>
        <end position="696"/>
    </location>
</feature>
<feature type="transmembrane region" description="Helical" evidence="8">
    <location>
        <begin position="545"/>
        <end position="566"/>
    </location>
</feature>
<feature type="transmembrane region" description="Helical" evidence="8">
    <location>
        <begin position="314"/>
        <end position="336"/>
    </location>
</feature>
<feature type="region of interest" description="Disordered" evidence="7">
    <location>
        <begin position="717"/>
        <end position="737"/>
    </location>
</feature>
<evidence type="ECO:0000256" key="1">
    <source>
        <dbReference type="ARBA" id="ARBA00004651"/>
    </source>
</evidence>
<keyword evidence="3" id="KW-1003">Cell membrane</keyword>
<dbReference type="InterPro" id="IPR004869">
    <property type="entry name" value="MMPL_dom"/>
</dbReference>
<comment type="caution">
    <text evidence="10">The sequence shown here is derived from an EMBL/GenBank/DDBJ whole genome shotgun (WGS) entry which is preliminary data.</text>
</comment>
<dbReference type="EMBL" id="AYXG01000004">
    <property type="protein sequence ID" value="EWC64615.1"/>
    <property type="molecule type" value="Genomic_DNA"/>
</dbReference>
<evidence type="ECO:0000256" key="7">
    <source>
        <dbReference type="SAM" id="MobiDB-lite"/>
    </source>
</evidence>
<feature type="transmembrane region" description="Helical" evidence="8">
    <location>
        <begin position="240"/>
        <end position="260"/>
    </location>
</feature>
<feature type="transmembrane region" description="Helical" evidence="8">
    <location>
        <begin position="281"/>
        <end position="302"/>
    </location>
</feature>
<dbReference type="PATRIC" id="fig|909613.9.peg.230"/>
<evidence type="ECO:0000313" key="11">
    <source>
        <dbReference type="Proteomes" id="UP000019277"/>
    </source>
</evidence>
<feature type="domain" description="Membrane transport protein MMPL" evidence="9">
    <location>
        <begin position="72"/>
        <end position="371"/>
    </location>
</feature>
<keyword evidence="4 8" id="KW-0812">Transmembrane</keyword>
<gene>
    <name evidence="10" type="ORF">UO65_0222</name>
</gene>
<sequence>MLTALTALLQRHKRLVLLAATAVLVVAGLLTADLSSRLTNGLEDYDDPSGGNVAAREVIRDVTGIDPQQGYMLLVHADTALAPDAAPPAAVTEAIALLRGRGEVRNVIDYASTGNAGLIAEDGTSTVIVGEVGPMSDQAAIDAEKHMQEAIEANPALRGRTELGGATPAHTQLANVTNEDLGISETIATPILLILLFLVFRGLTAALLPMLGGAFAIMLTLLGMRGLTELMNVSSGGLNLAFALGLGLSIDFSLLIVSRFREELAQGRSTTDALRRTVNTAGRTVAFSSLTVAAALATLAIFPQSYLRSMGLAGVMTVVSAAVFALLVLPALLAALGHRVNSLAPKSWQRGAERPAEQGRWYRVATTVMRRGGLFTALSVLILLVLASPLLGVKFAGVDPSDMPGDVSSGKVAHALEADFANSPTGPLQIVVEAPADAAPSLAAYSAEVAKVPGIQGVSTPRPLGPDHWQIDAAVNNPEGDAGETTVRAVQALPTPHPTQYTGQTADLLAQRDAISDTLPTAAITLVALTLLLLFVFTGSVIVPLMALLLNALSVGAAFGILVWAFQDGNLAGFLHFTDVRALEQTSPILLFALAFGLSTDYNLFLLGRVKEARDNGVGDREAVALGIERTGRMVTSAAVLFCIAVGALMFSRITLIAELGFGTTLAVLIDATIVRAMLVPSLMGLLGKFAWWSPKPLRALHSKLGFDKLEKHDEPAVVPDSDVKPEAESDKKLAGV</sequence>
<feature type="transmembrane region" description="Helical" evidence="8">
    <location>
        <begin position="638"/>
        <end position="658"/>
    </location>
</feature>
<evidence type="ECO:0000256" key="8">
    <source>
        <dbReference type="SAM" id="Phobius"/>
    </source>
</evidence>
<dbReference type="Proteomes" id="UP000019277">
    <property type="component" value="Unassembled WGS sequence"/>
</dbReference>
<name>W7IUM0_9PSEU</name>
<reference evidence="10 11" key="1">
    <citation type="journal article" date="2014" name="Genome Announc.">
        <title>Draft Genome Sequence of the Antitrypanosomally Active Sponge-Associated Bacterium Actinokineospora sp. Strain EG49.</title>
        <authorList>
            <person name="Harjes J."/>
            <person name="Ryu T."/>
            <person name="Abdelmohsen U.R."/>
            <person name="Moitinho-Silva L."/>
            <person name="Horn H."/>
            <person name="Ravasi T."/>
            <person name="Hentschel U."/>
        </authorList>
    </citation>
    <scope>NUCLEOTIDE SEQUENCE [LARGE SCALE GENOMIC DNA]</scope>
    <source>
        <strain evidence="10 11">EG49</strain>
    </source>
</reference>
<evidence type="ECO:0000259" key="9">
    <source>
        <dbReference type="Pfam" id="PF03176"/>
    </source>
</evidence>
<dbReference type="PANTHER" id="PTHR33406:SF11">
    <property type="entry name" value="MEMBRANE PROTEIN SCO6666-RELATED"/>
    <property type="match status" value="1"/>
</dbReference>
<feature type="transmembrane region" description="Helical" evidence="8">
    <location>
        <begin position="519"/>
        <end position="538"/>
    </location>
</feature>
<evidence type="ECO:0000256" key="4">
    <source>
        <dbReference type="ARBA" id="ARBA00022692"/>
    </source>
</evidence>
<dbReference type="eggNOG" id="COG2409">
    <property type="taxonomic scope" value="Bacteria"/>
</dbReference>
<evidence type="ECO:0000256" key="3">
    <source>
        <dbReference type="ARBA" id="ARBA00022475"/>
    </source>
</evidence>
<accession>W7IUM0</accession>
<organism evidence="10 11">
    <name type="scientific">Actinokineospora spheciospongiae</name>
    <dbReference type="NCBI Taxonomy" id="909613"/>
    <lineage>
        <taxon>Bacteria</taxon>
        <taxon>Bacillati</taxon>
        <taxon>Actinomycetota</taxon>
        <taxon>Actinomycetes</taxon>
        <taxon>Pseudonocardiales</taxon>
        <taxon>Pseudonocardiaceae</taxon>
        <taxon>Actinokineospora</taxon>
    </lineage>
</organism>
<dbReference type="GO" id="GO:0005886">
    <property type="term" value="C:plasma membrane"/>
    <property type="evidence" value="ECO:0007669"/>
    <property type="project" value="UniProtKB-SubCell"/>
</dbReference>
<dbReference type="SUPFAM" id="SSF82866">
    <property type="entry name" value="Multidrug efflux transporter AcrB transmembrane domain"/>
    <property type="match status" value="2"/>
</dbReference>
<comment type="similarity">
    <text evidence="2">Belongs to the resistance-nodulation-cell division (RND) (TC 2.A.6) family. MmpL subfamily.</text>
</comment>
<dbReference type="PANTHER" id="PTHR33406">
    <property type="entry name" value="MEMBRANE PROTEIN MJ1562-RELATED"/>
    <property type="match status" value="1"/>
</dbReference>
<feature type="transmembrane region" description="Helical" evidence="8">
    <location>
        <begin position="586"/>
        <end position="607"/>
    </location>
</feature>
<dbReference type="STRING" id="909613.UO65_0222"/>
<proteinExistence type="inferred from homology"/>
<dbReference type="Gene3D" id="1.20.1640.10">
    <property type="entry name" value="Multidrug efflux transporter AcrB transmembrane domain"/>
    <property type="match status" value="2"/>
</dbReference>
<dbReference type="Pfam" id="PF03176">
    <property type="entry name" value="MMPL"/>
    <property type="match status" value="2"/>
</dbReference>
<feature type="transmembrane region" description="Helical" evidence="8">
    <location>
        <begin position="664"/>
        <end position="687"/>
    </location>
</feature>